<feature type="compositionally biased region" description="Low complexity" evidence="1">
    <location>
        <begin position="76"/>
        <end position="95"/>
    </location>
</feature>
<dbReference type="EMBL" id="ML977497">
    <property type="protein sequence ID" value="KAF2134456.1"/>
    <property type="molecule type" value="Genomic_DNA"/>
</dbReference>
<keyword evidence="4" id="KW-1185">Reference proteome</keyword>
<keyword evidence="2" id="KW-1133">Transmembrane helix</keyword>
<evidence type="ECO:0000256" key="1">
    <source>
        <dbReference type="SAM" id="MobiDB-lite"/>
    </source>
</evidence>
<feature type="compositionally biased region" description="Polar residues" evidence="1">
    <location>
        <begin position="97"/>
        <end position="123"/>
    </location>
</feature>
<sequence length="146" mass="16293">MARRCGYNRYNQYVCYKTSAWNTWARWVVLGVIVLAFLMLFFICSCLTARKRRKAGHQPYYGTGWAARPPAYGETQGTQPYYNNNNNTQGNAAPPYSATTSNQGYYGNQPQSNVELQQPQQTYGGAGQNMYAPPPGPPPGKTYNGV</sequence>
<feature type="transmembrane region" description="Helical" evidence="2">
    <location>
        <begin position="27"/>
        <end position="49"/>
    </location>
</feature>
<evidence type="ECO:0000313" key="3">
    <source>
        <dbReference type="EMBL" id="KAF2134456.1"/>
    </source>
</evidence>
<dbReference type="GeneID" id="54411527"/>
<reference evidence="3" key="1">
    <citation type="journal article" date="2020" name="Stud. Mycol.">
        <title>101 Dothideomycetes genomes: a test case for predicting lifestyles and emergence of pathogens.</title>
        <authorList>
            <person name="Haridas S."/>
            <person name="Albert R."/>
            <person name="Binder M."/>
            <person name="Bloem J."/>
            <person name="Labutti K."/>
            <person name="Salamov A."/>
            <person name="Andreopoulos B."/>
            <person name="Baker S."/>
            <person name="Barry K."/>
            <person name="Bills G."/>
            <person name="Bluhm B."/>
            <person name="Cannon C."/>
            <person name="Castanera R."/>
            <person name="Culley D."/>
            <person name="Daum C."/>
            <person name="Ezra D."/>
            <person name="Gonzalez J."/>
            <person name="Henrissat B."/>
            <person name="Kuo A."/>
            <person name="Liang C."/>
            <person name="Lipzen A."/>
            <person name="Lutzoni F."/>
            <person name="Magnuson J."/>
            <person name="Mondo S."/>
            <person name="Nolan M."/>
            <person name="Ohm R."/>
            <person name="Pangilinan J."/>
            <person name="Park H.-J."/>
            <person name="Ramirez L."/>
            <person name="Alfaro M."/>
            <person name="Sun H."/>
            <person name="Tritt A."/>
            <person name="Yoshinaga Y."/>
            <person name="Zwiers L.-H."/>
            <person name="Turgeon B."/>
            <person name="Goodwin S."/>
            <person name="Spatafora J."/>
            <person name="Crous P."/>
            <person name="Grigoriev I."/>
        </authorList>
    </citation>
    <scope>NUCLEOTIDE SEQUENCE</scope>
    <source>
        <strain evidence="3">CBS 119687</strain>
    </source>
</reference>
<dbReference type="RefSeq" id="XP_033528843.1">
    <property type="nucleotide sequence ID" value="XM_033671095.1"/>
</dbReference>
<proteinExistence type="predicted"/>
<keyword evidence="2" id="KW-0472">Membrane</keyword>
<organism evidence="3 4">
    <name type="scientific">Dothidotthia symphoricarpi CBS 119687</name>
    <dbReference type="NCBI Taxonomy" id="1392245"/>
    <lineage>
        <taxon>Eukaryota</taxon>
        <taxon>Fungi</taxon>
        <taxon>Dikarya</taxon>
        <taxon>Ascomycota</taxon>
        <taxon>Pezizomycotina</taxon>
        <taxon>Dothideomycetes</taxon>
        <taxon>Pleosporomycetidae</taxon>
        <taxon>Pleosporales</taxon>
        <taxon>Dothidotthiaceae</taxon>
        <taxon>Dothidotthia</taxon>
    </lineage>
</organism>
<dbReference type="OrthoDB" id="3556830at2759"/>
<dbReference type="GO" id="GO:0016192">
    <property type="term" value="P:vesicle-mediated transport"/>
    <property type="evidence" value="ECO:0007669"/>
    <property type="project" value="TreeGrafter"/>
</dbReference>
<evidence type="ECO:0000313" key="4">
    <source>
        <dbReference type="Proteomes" id="UP000799771"/>
    </source>
</evidence>
<feature type="region of interest" description="Disordered" evidence="1">
    <location>
        <begin position="76"/>
        <end position="146"/>
    </location>
</feature>
<dbReference type="AlphaFoldDB" id="A0A6A6ASB4"/>
<gene>
    <name evidence="3" type="ORF">P153DRAFT_391797</name>
</gene>
<dbReference type="PANTHER" id="PTHR28187">
    <property type="entry name" value="PROTEIN RCR1-RELATED"/>
    <property type="match status" value="1"/>
</dbReference>
<dbReference type="Proteomes" id="UP000799771">
    <property type="component" value="Unassembled WGS sequence"/>
</dbReference>
<dbReference type="Pfam" id="PF12273">
    <property type="entry name" value="RCR"/>
    <property type="match status" value="1"/>
</dbReference>
<accession>A0A6A6ASB4</accession>
<protein>
    <submittedName>
        <fullName evidence="3">Uncharacterized protein</fullName>
    </submittedName>
</protein>
<dbReference type="PANTHER" id="PTHR28187:SF1">
    <property type="entry name" value="PROTEIN RCR1-RELATED"/>
    <property type="match status" value="1"/>
</dbReference>
<name>A0A6A6ASB4_9PLEO</name>
<evidence type="ECO:0000256" key="2">
    <source>
        <dbReference type="SAM" id="Phobius"/>
    </source>
</evidence>
<keyword evidence="2" id="KW-0812">Transmembrane</keyword>
<dbReference type="InterPro" id="IPR020999">
    <property type="entry name" value="Chitin_synth_reg_RCR"/>
</dbReference>